<dbReference type="AlphaFoldDB" id="F3PU45"/>
<protein>
    <recommendedName>
        <fullName evidence="4">DUF4271 domain-containing protein</fullName>
    </recommendedName>
</protein>
<evidence type="ECO:0008006" key="4">
    <source>
        <dbReference type="Google" id="ProtNLM"/>
    </source>
</evidence>
<proteinExistence type="predicted"/>
<dbReference type="eggNOG" id="ENOG50321UV">
    <property type="taxonomic scope" value="Bacteria"/>
</dbReference>
<reference evidence="2 3" key="1">
    <citation type="submission" date="2011-02" db="EMBL/GenBank/DDBJ databases">
        <authorList>
            <person name="Weinstock G."/>
            <person name="Sodergren E."/>
            <person name="Clifton S."/>
            <person name="Fulton L."/>
            <person name="Fulton B."/>
            <person name="Courtney L."/>
            <person name="Fronick C."/>
            <person name="Harrison M."/>
            <person name="Strong C."/>
            <person name="Farmer C."/>
            <person name="Delahaunty K."/>
            <person name="Markovic C."/>
            <person name="Hall O."/>
            <person name="Minx P."/>
            <person name="Tomlinson C."/>
            <person name="Mitreva M."/>
            <person name="Hou S."/>
            <person name="Chen J."/>
            <person name="Wollam A."/>
            <person name="Pepin K.H."/>
            <person name="Johnson M."/>
            <person name="Bhonagiri V."/>
            <person name="Zhang X."/>
            <person name="Suruliraj S."/>
            <person name="Warren W."/>
            <person name="Chinwalla A."/>
            <person name="Mardis E.R."/>
            <person name="Wilson R.K."/>
        </authorList>
    </citation>
    <scope>NUCLEOTIDE SEQUENCE [LARGE SCALE GENOMIC DNA]</scope>
    <source>
        <strain evidence="2 3">YIT 12057</strain>
    </source>
</reference>
<feature type="transmembrane region" description="Helical" evidence="1">
    <location>
        <begin position="117"/>
        <end position="140"/>
    </location>
</feature>
<evidence type="ECO:0000313" key="2">
    <source>
        <dbReference type="EMBL" id="EGF56490.1"/>
    </source>
</evidence>
<feature type="transmembrane region" description="Helical" evidence="1">
    <location>
        <begin position="207"/>
        <end position="229"/>
    </location>
</feature>
<feature type="transmembrane region" description="Helical" evidence="1">
    <location>
        <begin position="152"/>
        <end position="173"/>
    </location>
</feature>
<dbReference type="GeneID" id="86049811"/>
<dbReference type="Proteomes" id="UP000003416">
    <property type="component" value="Unassembled WGS sequence"/>
</dbReference>
<dbReference type="HOGENOM" id="CLU_069603_0_0_10"/>
<comment type="caution">
    <text evidence="2">The sequence shown here is derived from an EMBL/GenBank/DDBJ whole genome shotgun (WGS) entry which is preliminary data.</text>
</comment>
<feature type="transmembrane region" description="Helical" evidence="1">
    <location>
        <begin position="179"/>
        <end position="200"/>
    </location>
</feature>
<keyword evidence="1" id="KW-0472">Membrane</keyword>
<evidence type="ECO:0000313" key="3">
    <source>
        <dbReference type="Proteomes" id="UP000003416"/>
    </source>
</evidence>
<accession>F3PU45</accession>
<dbReference type="InterPro" id="IPR025367">
    <property type="entry name" value="DUF4271"/>
</dbReference>
<sequence length="243" mass="28126">MMNLLIAWMTAGPEGIPIPYSPRMDDGITAILLCCFFLSSYVLSRSRKFLLQLVKDFLLHRERTSIFATSTAADMRYLLLLILQTCVLAGVAVFSYFSDVQPALVQHVPPFLLLNIYIGVCLLYLFLKWVAYSFLGWIFFDESTTALWLESYSTLLYYLGFALFPFVLFIVYFDLSLQLTIIIGLLLAFFAKILMFYKWLKLFCDNLYGGLLLILYFCALEIIPCFMLYQGMIQLNDFLIIKF</sequence>
<dbReference type="Pfam" id="PF14093">
    <property type="entry name" value="DUF4271"/>
    <property type="match status" value="1"/>
</dbReference>
<keyword evidence="1" id="KW-0812">Transmembrane</keyword>
<gene>
    <name evidence="2" type="ORF">HMPREF9446_02266</name>
</gene>
<dbReference type="EMBL" id="AFBN01000040">
    <property type="protein sequence ID" value="EGF56490.1"/>
    <property type="molecule type" value="Genomic_DNA"/>
</dbReference>
<dbReference type="STRING" id="763034.HMPREF9446_02266"/>
<name>F3PU45_9BACE</name>
<keyword evidence="3" id="KW-1185">Reference proteome</keyword>
<feature type="transmembrane region" description="Helical" evidence="1">
    <location>
        <begin position="27"/>
        <end position="44"/>
    </location>
</feature>
<keyword evidence="1" id="KW-1133">Transmembrane helix</keyword>
<organism evidence="2 3">
    <name type="scientific">Bacteroides fluxus YIT 12057</name>
    <dbReference type="NCBI Taxonomy" id="763034"/>
    <lineage>
        <taxon>Bacteria</taxon>
        <taxon>Pseudomonadati</taxon>
        <taxon>Bacteroidota</taxon>
        <taxon>Bacteroidia</taxon>
        <taxon>Bacteroidales</taxon>
        <taxon>Bacteroidaceae</taxon>
        <taxon>Bacteroides</taxon>
    </lineage>
</organism>
<evidence type="ECO:0000256" key="1">
    <source>
        <dbReference type="SAM" id="Phobius"/>
    </source>
</evidence>
<feature type="transmembrane region" description="Helical" evidence="1">
    <location>
        <begin position="77"/>
        <end position="97"/>
    </location>
</feature>
<dbReference type="RefSeq" id="WP_009125524.1">
    <property type="nucleotide sequence ID" value="NZ_GL882637.1"/>
</dbReference>